<evidence type="ECO:0000313" key="3">
    <source>
        <dbReference type="EMBL" id="VFK75316.1"/>
    </source>
</evidence>
<dbReference type="EMBL" id="CAADFO010000007">
    <property type="protein sequence ID" value="VFK24227.1"/>
    <property type="molecule type" value="Genomic_DNA"/>
</dbReference>
<evidence type="ECO:0000313" key="1">
    <source>
        <dbReference type="EMBL" id="VFK24227.1"/>
    </source>
</evidence>
<name>A0A450XMP0_9GAMM</name>
<dbReference type="EMBL" id="CAADFQ010000016">
    <property type="protein sequence ID" value="VFK30600.1"/>
    <property type="molecule type" value="Genomic_DNA"/>
</dbReference>
<accession>A0A450XMP0</accession>
<proteinExistence type="predicted"/>
<reference evidence="2" key="1">
    <citation type="submission" date="2019-02" db="EMBL/GenBank/DDBJ databases">
        <authorList>
            <person name="Gruber-Vodicka R. H."/>
            <person name="Seah K. B. B."/>
        </authorList>
    </citation>
    <scope>NUCLEOTIDE SEQUENCE</scope>
    <source>
        <strain evidence="1">BECK_BZ197</strain>
        <strain evidence="3">BECK_BZ198</strain>
        <strain evidence="2">BECK_BZ199</strain>
    </source>
</reference>
<protein>
    <submittedName>
        <fullName evidence="2">Uncharacterized protein</fullName>
    </submittedName>
</protein>
<sequence>MQFIKYPDKSNLTTKQQKMPRKEILNDIPTSDLSDVIADFESEGAKVDIRQERHGNWVLIAIFEK</sequence>
<gene>
    <name evidence="1" type="ORF">BECKMB1821G_GA0114241_100766</name>
    <name evidence="3" type="ORF">BECKMB1821H_GA0114242_101948</name>
    <name evidence="2" type="ORF">BECKMB1821I_GA0114274_101649</name>
</gene>
<organism evidence="2">
    <name type="scientific">Candidatus Kentrum sp. MB</name>
    <dbReference type="NCBI Taxonomy" id="2138164"/>
    <lineage>
        <taxon>Bacteria</taxon>
        <taxon>Pseudomonadati</taxon>
        <taxon>Pseudomonadota</taxon>
        <taxon>Gammaproteobacteria</taxon>
        <taxon>Candidatus Kentrum</taxon>
    </lineage>
</organism>
<dbReference type="AlphaFoldDB" id="A0A450XMP0"/>
<evidence type="ECO:0000313" key="2">
    <source>
        <dbReference type="EMBL" id="VFK30600.1"/>
    </source>
</evidence>
<dbReference type="EMBL" id="CAADGH010000019">
    <property type="protein sequence ID" value="VFK75316.1"/>
    <property type="molecule type" value="Genomic_DNA"/>
</dbReference>